<comment type="function">
    <text evidence="5">GTPase that associates with the 50S ribosomal subunit and may have a role during protein synthesis or ribosome biogenesis.</text>
</comment>
<dbReference type="PANTHER" id="PTHR10229:SF0">
    <property type="entry name" value="GTP-BINDING PROTEIN 6-RELATED"/>
    <property type="match status" value="1"/>
</dbReference>
<feature type="binding site" evidence="7">
    <location>
        <position position="218"/>
    </location>
    <ligand>
        <name>Mg(2+)</name>
        <dbReference type="ChEBI" id="CHEBI:18420"/>
    </ligand>
</feature>
<keyword evidence="5" id="KW-0963">Cytoplasm</keyword>
<dbReference type="Pfam" id="PF01926">
    <property type="entry name" value="MMR_HSR1"/>
    <property type="match status" value="1"/>
</dbReference>
<dbReference type="InterPro" id="IPR032305">
    <property type="entry name" value="GTP-bd_M"/>
</dbReference>
<dbReference type="PATRIC" id="fig|1280950.3.peg.956"/>
<reference evidence="10 11" key="1">
    <citation type="journal article" date="2014" name="Antonie Van Leeuwenhoek">
        <title>Hyphomonas beringensis sp. nov. and Hyphomonas chukchiensis sp. nov., isolated from surface seawater of the Bering Sea and Chukchi Sea.</title>
        <authorList>
            <person name="Li C."/>
            <person name="Lai Q."/>
            <person name="Li G."/>
            <person name="Dong C."/>
            <person name="Wang J."/>
            <person name="Liao Y."/>
            <person name="Shao Z."/>
        </authorList>
    </citation>
    <scope>NUCLEOTIDE SEQUENCE [LARGE SCALE GENOMIC DNA]</scope>
    <source>
        <strain evidence="10 11">MHS-2</strain>
    </source>
</reference>
<dbReference type="AlphaFoldDB" id="A0A059FW35"/>
<dbReference type="GO" id="GO:0003924">
    <property type="term" value="F:GTPase activity"/>
    <property type="evidence" value="ECO:0007669"/>
    <property type="project" value="UniProtKB-UniRule"/>
</dbReference>
<evidence type="ECO:0000256" key="3">
    <source>
        <dbReference type="ARBA" id="ARBA00022842"/>
    </source>
</evidence>
<accession>A0A059FW35</accession>
<keyword evidence="4 5" id="KW-0342">GTP-binding</keyword>
<comment type="subcellular location">
    <subcellularLocation>
        <location evidence="5">Cytoplasm</location>
    </subcellularLocation>
    <text evidence="5">May associate with membranes.</text>
</comment>
<proteinExistence type="inferred from homology"/>
<dbReference type="RefSeq" id="WP_051618206.1">
    <property type="nucleotide sequence ID" value="NZ_ARYK01000001.1"/>
</dbReference>
<feature type="binding site" evidence="6">
    <location>
        <begin position="258"/>
        <end position="261"/>
    </location>
    <ligand>
        <name>GTP</name>
        <dbReference type="ChEBI" id="CHEBI:37565"/>
    </ligand>
</feature>
<evidence type="ECO:0000256" key="4">
    <source>
        <dbReference type="ARBA" id="ARBA00023134"/>
    </source>
</evidence>
<dbReference type="InterPro" id="IPR042108">
    <property type="entry name" value="GTPase_HflX_N_sf"/>
</dbReference>
<feature type="domain" description="Hflx-type G" evidence="9">
    <location>
        <begin position="205"/>
        <end position="379"/>
    </location>
</feature>
<sequence length="439" mass="48299">MSDKLIDRLPTPEIAGAVIPWFTPSNRPTEDRLIETAGLIEALGCELAFLRADHVRNVNSAILFSGGLLDRFAEDLEAHDCTIAIVDGALTPVQQRNLEQRLGVKVIDRTGLILEIFGLRARTREGRLQVELARLLYERSRLVRTWTHLERQRGGGGFLSGPGESQLEADRRMLDDKIVRLRRDLEDVRRTRAVQRAGRTRSGKPVIALVGYTNSGKSTLFNRLSGADVFAKDMPFATLDPTIRRIDLPTIGEAALIDTVGFITDLPTHLIDSFKATLEEAMQADLLVHVRDRSSTSDAEQSGDVAIVLERLEAETGLPLPPMIEAWNKSDLLSPDRAAALALAASTATNPPAVLVSARTGAGMEDLSRQIERALLRSARECGVTLGTQDGRARAWLHQYGEVRTESVLGDGRVAISVRLPIERVGQFHTEFPDIEIDS</sequence>
<dbReference type="EMBL" id="ARYK01000001">
    <property type="protein sequence ID" value="KCZ94648.1"/>
    <property type="molecule type" value="Genomic_DNA"/>
</dbReference>
<gene>
    <name evidence="5" type="primary">hflX</name>
    <name evidence="10" type="ORF">HJO_04700</name>
</gene>
<feature type="coiled-coil region" evidence="8">
    <location>
        <begin position="164"/>
        <end position="191"/>
    </location>
</feature>
<name>A0A059FW35_9PROT</name>
<dbReference type="PIRSF" id="PIRSF006809">
    <property type="entry name" value="GTP-binding_hflX_prd"/>
    <property type="match status" value="1"/>
</dbReference>
<dbReference type="Pfam" id="PF16360">
    <property type="entry name" value="GTP-bdg_M"/>
    <property type="match status" value="1"/>
</dbReference>
<feature type="binding site" evidence="6">
    <location>
        <begin position="357"/>
        <end position="359"/>
    </location>
    <ligand>
        <name>GTP</name>
        <dbReference type="ChEBI" id="CHEBI:37565"/>
    </ligand>
</feature>
<dbReference type="HAMAP" id="MF_00900">
    <property type="entry name" value="GTPase_HflX"/>
    <property type="match status" value="1"/>
</dbReference>
<dbReference type="InterPro" id="IPR016496">
    <property type="entry name" value="GTPase_HflX"/>
</dbReference>
<protein>
    <recommendedName>
        <fullName evidence="5">GTPase HflX</fullName>
    </recommendedName>
    <alternativeName>
        <fullName evidence="5">GTP-binding protein HflX</fullName>
    </alternativeName>
</protein>
<dbReference type="eggNOG" id="COG2262">
    <property type="taxonomic scope" value="Bacteria"/>
</dbReference>
<dbReference type="GO" id="GO:0005525">
    <property type="term" value="F:GTP binding"/>
    <property type="evidence" value="ECO:0007669"/>
    <property type="project" value="UniProtKB-UniRule"/>
</dbReference>
<dbReference type="GO" id="GO:0043022">
    <property type="term" value="F:ribosome binding"/>
    <property type="evidence" value="ECO:0007669"/>
    <property type="project" value="TreeGrafter"/>
</dbReference>
<feature type="binding site" evidence="6">
    <location>
        <begin position="236"/>
        <end position="240"/>
    </location>
    <ligand>
        <name>GTP</name>
        <dbReference type="ChEBI" id="CHEBI:37565"/>
    </ligand>
</feature>
<dbReference type="Proteomes" id="UP000025171">
    <property type="component" value="Unassembled WGS sequence"/>
</dbReference>
<dbReference type="STRING" id="1280950.HJO_04700"/>
<evidence type="ECO:0000256" key="6">
    <source>
        <dbReference type="PIRSR" id="PIRSR006809-1"/>
    </source>
</evidence>
<evidence type="ECO:0000313" key="11">
    <source>
        <dbReference type="Proteomes" id="UP000025171"/>
    </source>
</evidence>
<dbReference type="SUPFAM" id="SSF52540">
    <property type="entry name" value="P-loop containing nucleoside triphosphate hydrolases"/>
    <property type="match status" value="1"/>
</dbReference>
<evidence type="ECO:0000256" key="7">
    <source>
        <dbReference type="PIRSR" id="PIRSR006809-2"/>
    </source>
</evidence>
<evidence type="ECO:0000256" key="5">
    <source>
        <dbReference type="HAMAP-Rule" id="MF_00900"/>
    </source>
</evidence>
<dbReference type="GO" id="GO:0046872">
    <property type="term" value="F:metal ion binding"/>
    <property type="evidence" value="ECO:0007669"/>
    <property type="project" value="UniProtKB-KW"/>
</dbReference>
<dbReference type="Gene3D" id="3.40.50.11060">
    <property type="entry name" value="GTPase HflX, N-terminal domain"/>
    <property type="match status" value="1"/>
</dbReference>
<dbReference type="InterPro" id="IPR025121">
    <property type="entry name" value="GTPase_HflX_N"/>
</dbReference>
<comment type="cofactor">
    <cofactor evidence="7">
        <name>Mg(2+)</name>
        <dbReference type="ChEBI" id="CHEBI:18420"/>
    </cofactor>
</comment>
<comment type="similarity">
    <text evidence="5">Belongs to the TRAFAC class OBG-HflX-like GTPase superfamily. HflX GTPase family.</text>
</comment>
<dbReference type="CDD" id="cd01878">
    <property type="entry name" value="HflX"/>
    <property type="match status" value="1"/>
</dbReference>
<dbReference type="InterPro" id="IPR027417">
    <property type="entry name" value="P-loop_NTPase"/>
</dbReference>
<evidence type="ECO:0000256" key="8">
    <source>
        <dbReference type="SAM" id="Coils"/>
    </source>
</evidence>
<dbReference type="NCBIfam" id="TIGR03156">
    <property type="entry name" value="GTP_HflX"/>
    <property type="match status" value="1"/>
</dbReference>
<feature type="binding site" evidence="6">
    <location>
        <begin position="328"/>
        <end position="331"/>
    </location>
    <ligand>
        <name>GTP</name>
        <dbReference type="ChEBI" id="CHEBI:37565"/>
    </ligand>
</feature>
<dbReference type="InterPro" id="IPR030394">
    <property type="entry name" value="G_HFLX_dom"/>
</dbReference>
<dbReference type="GO" id="GO:0005737">
    <property type="term" value="C:cytoplasm"/>
    <property type="evidence" value="ECO:0007669"/>
    <property type="project" value="UniProtKB-SubCell"/>
</dbReference>
<dbReference type="Pfam" id="PF13167">
    <property type="entry name" value="GTP-bdg_N"/>
    <property type="match status" value="1"/>
</dbReference>
<evidence type="ECO:0000256" key="1">
    <source>
        <dbReference type="ARBA" id="ARBA00022723"/>
    </source>
</evidence>
<dbReference type="PRINTS" id="PR00326">
    <property type="entry name" value="GTP1OBG"/>
</dbReference>
<dbReference type="InterPro" id="IPR006073">
    <property type="entry name" value="GTP-bd"/>
</dbReference>
<dbReference type="PROSITE" id="PS51705">
    <property type="entry name" value="G_HFLX"/>
    <property type="match status" value="1"/>
</dbReference>
<evidence type="ECO:0000259" key="9">
    <source>
        <dbReference type="PROSITE" id="PS51705"/>
    </source>
</evidence>
<feature type="binding site" evidence="6">
    <location>
        <begin position="211"/>
        <end position="218"/>
    </location>
    <ligand>
        <name>GTP</name>
        <dbReference type="ChEBI" id="CHEBI:37565"/>
    </ligand>
</feature>
<keyword evidence="3 7" id="KW-0460">Magnesium</keyword>
<dbReference type="OrthoDB" id="9812272at2"/>
<keyword evidence="11" id="KW-1185">Reference proteome</keyword>
<dbReference type="Gene3D" id="3.40.50.300">
    <property type="entry name" value="P-loop containing nucleotide triphosphate hydrolases"/>
    <property type="match status" value="1"/>
</dbReference>
<comment type="caution">
    <text evidence="10">The sequence shown here is derived from an EMBL/GenBank/DDBJ whole genome shotgun (WGS) entry which is preliminary data.</text>
</comment>
<evidence type="ECO:0000313" key="10">
    <source>
        <dbReference type="EMBL" id="KCZ94648.1"/>
    </source>
</evidence>
<keyword evidence="1 7" id="KW-0479">Metal-binding</keyword>
<dbReference type="Gene3D" id="6.10.250.2860">
    <property type="match status" value="1"/>
</dbReference>
<keyword evidence="2 5" id="KW-0547">Nucleotide-binding</keyword>
<organism evidence="10 11">
    <name type="scientific">Hyphomonas johnsonii MHS-2</name>
    <dbReference type="NCBI Taxonomy" id="1280950"/>
    <lineage>
        <taxon>Bacteria</taxon>
        <taxon>Pseudomonadati</taxon>
        <taxon>Pseudomonadota</taxon>
        <taxon>Alphaproteobacteria</taxon>
        <taxon>Hyphomonadales</taxon>
        <taxon>Hyphomonadaceae</taxon>
        <taxon>Hyphomonas</taxon>
    </lineage>
</organism>
<comment type="subunit">
    <text evidence="5">Monomer. Associates with the 50S ribosomal subunit.</text>
</comment>
<evidence type="ECO:0000256" key="2">
    <source>
        <dbReference type="ARBA" id="ARBA00022741"/>
    </source>
</evidence>
<feature type="binding site" evidence="7">
    <location>
        <position position="238"/>
    </location>
    <ligand>
        <name>Mg(2+)</name>
        <dbReference type="ChEBI" id="CHEBI:18420"/>
    </ligand>
</feature>
<dbReference type="PANTHER" id="PTHR10229">
    <property type="entry name" value="GTP-BINDING PROTEIN HFLX"/>
    <property type="match status" value="1"/>
</dbReference>
<keyword evidence="8" id="KW-0175">Coiled coil</keyword>